<dbReference type="EMBL" id="JAPCHZ010000006">
    <property type="protein sequence ID" value="MCW4452978.1"/>
    <property type="molecule type" value="Genomic_DNA"/>
</dbReference>
<organism evidence="2 3">
    <name type="scientific">Kaistella yananensis</name>
    <dbReference type="NCBI Taxonomy" id="2989820"/>
    <lineage>
        <taxon>Bacteria</taxon>
        <taxon>Pseudomonadati</taxon>
        <taxon>Bacteroidota</taxon>
        <taxon>Flavobacteriia</taxon>
        <taxon>Flavobacteriales</taxon>
        <taxon>Weeksellaceae</taxon>
        <taxon>Chryseobacterium group</taxon>
        <taxon>Kaistella</taxon>
    </lineage>
</organism>
<sequence>MIQNITTNWNIFRILRLALGLFLMTEAVRTANLFMTIFAAVLIIMPLLNIGCCAGGNCAVPDRKSSGPDTDEVEFEEVQSKYSKKHVKISGTYQSGQTCFGRLFCRMVRPVQNAGTHSGRP</sequence>
<dbReference type="RefSeq" id="WP_265145131.1">
    <property type="nucleotide sequence ID" value="NZ_JAPCHZ010000006.1"/>
</dbReference>
<keyword evidence="1" id="KW-1133">Transmembrane helix</keyword>
<evidence type="ECO:0008006" key="4">
    <source>
        <dbReference type="Google" id="ProtNLM"/>
    </source>
</evidence>
<evidence type="ECO:0000313" key="2">
    <source>
        <dbReference type="EMBL" id="MCW4452978.1"/>
    </source>
</evidence>
<feature type="transmembrane region" description="Helical" evidence="1">
    <location>
        <begin position="37"/>
        <end position="60"/>
    </location>
</feature>
<comment type="caution">
    <text evidence="2">The sequence shown here is derived from an EMBL/GenBank/DDBJ whole genome shotgun (WGS) entry which is preliminary data.</text>
</comment>
<evidence type="ECO:0000313" key="3">
    <source>
        <dbReference type="Proteomes" id="UP001209107"/>
    </source>
</evidence>
<dbReference type="Proteomes" id="UP001209107">
    <property type="component" value="Unassembled WGS sequence"/>
</dbReference>
<evidence type="ECO:0000256" key="1">
    <source>
        <dbReference type="SAM" id="Phobius"/>
    </source>
</evidence>
<reference evidence="2 3" key="1">
    <citation type="submission" date="2022-10" db="EMBL/GenBank/DDBJ databases">
        <title>Kaistella sp. BT-6-1-3.</title>
        <authorList>
            <person name="Ai J."/>
            <person name="Deng Z."/>
        </authorList>
    </citation>
    <scope>NUCLEOTIDE SEQUENCE [LARGE SCALE GENOMIC DNA]</scope>
    <source>
        <strain evidence="2 3">BT6-1-3</strain>
    </source>
</reference>
<protein>
    <recommendedName>
        <fullName evidence="4">DUF2892 domain-containing protein</fullName>
    </recommendedName>
</protein>
<keyword evidence="1" id="KW-0472">Membrane</keyword>
<gene>
    <name evidence="2" type="ORF">OK344_12270</name>
</gene>
<proteinExistence type="predicted"/>
<keyword evidence="3" id="KW-1185">Reference proteome</keyword>
<accession>A0ABT3JQD1</accession>
<name>A0ABT3JQD1_9FLAO</name>
<keyword evidence="1" id="KW-0812">Transmembrane</keyword>